<comment type="caution">
    <text evidence="2">The sequence shown here is derived from an EMBL/GenBank/DDBJ whole genome shotgun (WGS) entry which is preliminary data.</text>
</comment>
<name>A0ABT5K6Y6_9BURK</name>
<sequence length="60" mass="6764">MSIKIKIPVAKPRNRLALAGRLRRAGSHEGEQPARRARRAEKHSLHLLLSGRKTGREEDS</sequence>
<dbReference type="Proteomes" id="UP001221208">
    <property type="component" value="Unassembled WGS sequence"/>
</dbReference>
<reference evidence="2 3" key="1">
    <citation type="submission" date="2022-10" db="EMBL/GenBank/DDBJ databases">
        <title>Janthinobacterium sp. hw3 Genome sequencing.</title>
        <authorList>
            <person name="Park S."/>
        </authorList>
    </citation>
    <scope>NUCLEOTIDE SEQUENCE [LARGE SCALE GENOMIC DNA]</scope>
    <source>
        <strain evidence="3">hw3</strain>
    </source>
</reference>
<evidence type="ECO:0000313" key="3">
    <source>
        <dbReference type="Proteomes" id="UP001221208"/>
    </source>
</evidence>
<feature type="region of interest" description="Disordered" evidence="1">
    <location>
        <begin position="18"/>
        <end position="60"/>
    </location>
</feature>
<dbReference type="EMBL" id="JAQQXR010000011">
    <property type="protein sequence ID" value="MDC8760195.1"/>
    <property type="molecule type" value="Genomic_DNA"/>
</dbReference>
<proteinExistence type="predicted"/>
<evidence type="ECO:0000313" key="2">
    <source>
        <dbReference type="EMBL" id="MDC8760195.1"/>
    </source>
</evidence>
<dbReference type="RefSeq" id="WP_273673845.1">
    <property type="nucleotide sequence ID" value="NZ_JAQQXR010000011.1"/>
</dbReference>
<protein>
    <submittedName>
        <fullName evidence="2">Uncharacterized protein</fullName>
    </submittedName>
</protein>
<accession>A0ABT5K6Y6</accession>
<evidence type="ECO:0000256" key="1">
    <source>
        <dbReference type="SAM" id="MobiDB-lite"/>
    </source>
</evidence>
<keyword evidence="3" id="KW-1185">Reference proteome</keyword>
<gene>
    <name evidence="2" type="ORF">OIK44_21630</name>
</gene>
<organism evidence="2 3">
    <name type="scientific">Janthinobacterium fluminis</name>
    <dbReference type="NCBI Taxonomy" id="2987524"/>
    <lineage>
        <taxon>Bacteria</taxon>
        <taxon>Pseudomonadati</taxon>
        <taxon>Pseudomonadota</taxon>
        <taxon>Betaproteobacteria</taxon>
        <taxon>Burkholderiales</taxon>
        <taxon>Oxalobacteraceae</taxon>
        <taxon>Janthinobacterium</taxon>
    </lineage>
</organism>